<evidence type="ECO:0000313" key="2">
    <source>
        <dbReference type="Proteomes" id="UP000250234"/>
    </source>
</evidence>
<accession>A0A2X3C2E0</accession>
<dbReference type="EMBL" id="UAWO01000002">
    <property type="protein sequence ID" value="SQC08287.1"/>
    <property type="molecule type" value="Genomic_DNA"/>
</dbReference>
<dbReference type="GO" id="GO:0016491">
    <property type="term" value="F:oxidoreductase activity"/>
    <property type="evidence" value="ECO:0007669"/>
    <property type="project" value="UniProtKB-KW"/>
</dbReference>
<dbReference type="EC" id="1.8.98.-" evidence="1"/>
<sequence length="77" mass="9468">MKELFETNKNHEFIKESFKVHEECKKCKWFRLCKGGCRRCRDPKEDSALELNYYCQSYKEFFEYAFPRLINISKNIK</sequence>
<proteinExistence type="predicted"/>
<name>A0A2X3C2E0_CLOPF</name>
<organism evidence="1 2">
    <name type="scientific">Clostridium perfringens</name>
    <dbReference type="NCBI Taxonomy" id="1502"/>
    <lineage>
        <taxon>Bacteria</taxon>
        <taxon>Bacillati</taxon>
        <taxon>Bacillota</taxon>
        <taxon>Clostridia</taxon>
        <taxon>Eubacteriales</taxon>
        <taxon>Clostridiaceae</taxon>
        <taxon>Clostridium</taxon>
    </lineage>
</organism>
<keyword evidence="1" id="KW-0560">Oxidoreductase</keyword>
<evidence type="ECO:0000313" key="1">
    <source>
        <dbReference type="EMBL" id="SQC08287.1"/>
    </source>
</evidence>
<dbReference type="AlphaFoldDB" id="A0A2X3C2E0"/>
<dbReference type="Gene3D" id="3.20.20.70">
    <property type="entry name" value="Aldolase class I"/>
    <property type="match status" value="1"/>
</dbReference>
<dbReference type="InterPro" id="IPR013785">
    <property type="entry name" value="Aldolase_TIM"/>
</dbReference>
<dbReference type="NCBIfam" id="TIGR04085">
    <property type="entry name" value="rSAM_more_4Fe4S"/>
    <property type="match status" value="1"/>
</dbReference>
<dbReference type="Proteomes" id="UP000250234">
    <property type="component" value="Unassembled WGS sequence"/>
</dbReference>
<reference evidence="1 2" key="1">
    <citation type="submission" date="2018-06" db="EMBL/GenBank/DDBJ databases">
        <authorList>
            <consortium name="Pathogen Informatics"/>
            <person name="Doyle S."/>
        </authorList>
    </citation>
    <scope>NUCLEOTIDE SEQUENCE [LARGE SCALE GENOMIC DNA]</scope>
    <source>
        <strain evidence="1 2">NCTC8081</strain>
    </source>
</reference>
<protein>
    <submittedName>
        <fullName evidence="1">Anaerobic sulfatase-maturase</fullName>
        <ecNumber evidence="1">1.8.98.-</ecNumber>
    </submittedName>
</protein>
<dbReference type="InterPro" id="IPR023885">
    <property type="entry name" value="4Fe4S-binding_SPASM_dom"/>
</dbReference>
<gene>
    <name evidence="1" type="ORF">NCTC8081_02207</name>
</gene>